<accession>A0A0A9FDL0</accession>
<reference evidence="1" key="2">
    <citation type="journal article" date="2015" name="Data Brief">
        <title>Shoot transcriptome of the giant reed, Arundo donax.</title>
        <authorList>
            <person name="Barrero R.A."/>
            <person name="Guerrero F.D."/>
            <person name="Moolhuijzen P."/>
            <person name="Goolsby J.A."/>
            <person name="Tidwell J."/>
            <person name="Bellgard S.E."/>
            <person name="Bellgard M.I."/>
        </authorList>
    </citation>
    <scope>NUCLEOTIDE SEQUENCE</scope>
    <source>
        <tissue evidence="1">Shoot tissue taken approximately 20 cm above the soil surface</tissue>
    </source>
</reference>
<evidence type="ECO:0000313" key="1">
    <source>
        <dbReference type="EMBL" id="JAE09314.1"/>
    </source>
</evidence>
<sequence length="30" mass="3463">MININWPQCSESLLTYVPILQCRLAQVSLE</sequence>
<dbReference type="EMBL" id="GBRH01188582">
    <property type="protein sequence ID" value="JAE09314.1"/>
    <property type="molecule type" value="Transcribed_RNA"/>
</dbReference>
<organism evidence="1">
    <name type="scientific">Arundo donax</name>
    <name type="common">Giant reed</name>
    <name type="synonym">Donax arundinaceus</name>
    <dbReference type="NCBI Taxonomy" id="35708"/>
    <lineage>
        <taxon>Eukaryota</taxon>
        <taxon>Viridiplantae</taxon>
        <taxon>Streptophyta</taxon>
        <taxon>Embryophyta</taxon>
        <taxon>Tracheophyta</taxon>
        <taxon>Spermatophyta</taxon>
        <taxon>Magnoliopsida</taxon>
        <taxon>Liliopsida</taxon>
        <taxon>Poales</taxon>
        <taxon>Poaceae</taxon>
        <taxon>PACMAD clade</taxon>
        <taxon>Arundinoideae</taxon>
        <taxon>Arundineae</taxon>
        <taxon>Arundo</taxon>
    </lineage>
</organism>
<reference evidence="1" key="1">
    <citation type="submission" date="2014-09" db="EMBL/GenBank/DDBJ databases">
        <authorList>
            <person name="Magalhaes I.L.F."/>
            <person name="Oliveira U."/>
            <person name="Santos F.R."/>
            <person name="Vidigal T.H.D.A."/>
            <person name="Brescovit A.D."/>
            <person name="Santos A.J."/>
        </authorList>
    </citation>
    <scope>NUCLEOTIDE SEQUENCE</scope>
    <source>
        <tissue evidence="1">Shoot tissue taken approximately 20 cm above the soil surface</tissue>
    </source>
</reference>
<protein>
    <submittedName>
        <fullName evidence="1">Uncharacterized protein</fullName>
    </submittedName>
</protein>
<proteinExistence type="predicted"/>
<dbReference type="AlphaFoldDB" id="A0A0A9FDL0"/>
<name>A0A0A9FDL0_ARUDO</name>